<gene>
    <name evidence="2" type="ORF">M0L20_02645</name>
</gene>
<evidence type="ECO:0000256" key="1">
    <source>
        <dbReference type="SAM" id="Phobius"/>
    </source>
</evidence>
<keyword evidence="3" id="KW-1185">Reference proteome</keyword>
<feature type="transmembrane region" description="Helical" evidence="1">
    <location>
        <begin position="18"/>
        <end position="37"/>
    </location>
</feature>
<reference evidence="2 3" key="1">
    <citation type="submission" date="2022-04" db="EMBL/GenBank/DDBJ databases">
        <title>Spirosoma sp. strain RP8 genome sequencing and assembly.</title>
        <authorList>
            <person name="Jung Y."/>
        </authorList>
    </citation>
    <scope>NUCLEOTIDE SEQUENCE [LARGE SCALE GENOMIC DNA]</scope>
    <source>
        <strain evidence="2 3">RP8</strain>
    </source>
</reference>
<evidence type="ECO:0000313" key="2">
    <source>
        <dbReference type="EMBL" id="MCK8490732.1"/>
    </source>
</evidence>
<comment type="caution">
    <text evidence="2">The sequence shown here is derived from an EMBL/GenBank/DDBJ whole genome shotgun (WGS) entry which is preliminary data.</text>
</comment>
<name>A0ABT0HFS9_9BACT</name>
<proteinExistence type="predicted"/>
<dbReference type="Proteomes" id="UP001202180">
    <property type="component" value="Unassembled WGS sequence"/>
</dbReference>
<dbReference type="RefSeq" id="WP_248475520.1">
    <property type="nucleotide sequence ID" value="NZ_JALPRF010000001.1"/>
</dbReference>
<keyword evidence="1" id="KW-0472">Membrane</keyword>
<accession>A0ABT0HFS9</accession>
<organism evidence="2 3">
    <name type="scientific">Spirosoma liriopis</name>
    <dbReference type="NCBI Taxonomy" id="2937440"/>
    <lineage>
        <taxon>Bacteria</taxon>
        <taxon>Pseudomonadati</taxon>
        <taxon>Bacteroidota</taxon>
        <taxon>Cytophagia</taxon>
        <taxon>Cytophagales</taxon>
        <taxon>Cytophagaceae</taxon>
        <taxon>Spirosoma</taxon>
    </lineage>
</organism>
<keyword evidence="1" id="KW-0812">Transmembrane</keyword>
<keyword evidence="1" id="KW-1133">Transmembrane helix</keyword>
<evidence type="ECO:0000313" key="3">
    <source>
        <dbReference type="Proteomes" id="UP001202180"/>
    </source>
</evidence>
<dbReference type="EMBL" id="JALPRF010000001">
    <property type="protein sequence ID" value="MCK8490732.1"/>
    <property type="molecule type" value="Genomic_DNA"/>
</dbReference>
<sequence>MGGSSCLYGFWLPTFHPFAFLLGGNRITIALLSKGVFMDAVKGRKLLSGEFS</sequence>
<protein>
    <submittedName>
        <fullName evidence="2">Uncharacterized protein</fullName>
    </submittedName>
</protein>